<feature type="transmembrane region" description="Helical" evidence="6">
    <location>
        <begin position="558"/>
        <end position="579"/>
    </location>
</feature>
<dbReference type="PANTHER" id="PTHR32234">
    <property type="entry name" value="THIOL:DISULFIDE INTERCHANGE PROTEIN DSBD"/>
    <property type="match status" value="1"/>
</dbReference>
<feature type="transmembrane region" description="Helical" evidence="6">
    <location>
        <begin position="387"/>
        <end position="407"/>
    </location>
</feature>
<dbReference type="InterPro" id="IPR028250">
    <property type="entry name" value="DsbDN"/>
</dbReference>
<feature type="signal peptide" evidence="7">
    <location>
        <begin position="1"/>
        <end position="23"/>
    </location>
</feature>
<evidence type="ECO:0000259" key="8">
    <source>
        <dbReference type="Pfam" id="PF02683"/>
    </source>
</evidence>
<feature type="transmembrane region" description="Helical" evidence="6">
    <location>
        <begin position="464"/>
        <end position="492"/>
    </location>
</feature>
<evidence type="ECO:0000256" key="3">
    <source>
        <dbReference type="ARBA" id="ARBA00022748"/>
    </source>
</evidence>
<evidence type="ECO:0000256" key="4">
    <source>
        <dbReference type="ARBA" id="ARBA00022989"/>
    </source>
</evidence>
<evidence type="ECO:0000256" key="7">
    <source>
        <dbReference type="SAM" id="SignalP"/>
    </source>
</evidence>
<sequence length="702" mass="76086">MPIIKSYLLYLIVFFTFSSSAFAQAPETGWLTNANHPPVKVNLQLTGQIEDNSVNAILNVSLDEGWKTYWRSPGEGGVAPTFEWQPHSTNISSIDWSWPTPKRYPVLGVETVGYKDQIHFPIKLHLNDANEVTVLNGTLTLASCTTICVLTDYEVDLSFFPGALSLDQDVAFAYAQAVSSVPIVVGESAIKAKNNNANITSLISSWDQINQKIVVQLTSQVAWQQPDLFIDSSNPELDNVFYSKPTISVSDKTVTASFSASSWAGDVDLKKATMNITVVDQGVAVEVATTLGNQPIIYDGDSILSIFLIALLGGLILNIMPCVLPVLGMKLSSVLGASDGKRSQIRKQFIASSVGIISSFWLLAAFLMVLKLSGEALGWGIQFQNPYFIGFMVIVTAIFTANMLGLFEIQLPSSVQTWLATKGGHSYLGHYLQGMFATLLATPCSAPFLGTAVAFALGASVWQLFAVFTALGLGMALPWLLIAIFPSIALLIPKPGKWMGSVKGFFALLILATCLWLVSLLSSFIGIFYASLIALFILSIFAVLTLKKYGARLFFIRTGVFLIITAFALIVASLTSAYWSTPLKDDIPWVPLDSQLIEQEVAQGHVVFVDVTAQWCVTCKANKIGVLLQEPVSSALQEEGVIAMSGDWTVRSDSVTAYLQSFNRYGVPFNIVYGPGAPNGIELSTILNSDDVINAIQKAKGQ</sequence>
<feature type="transmembrane region" description="Helical" evidence="6">
    <location>
        <begin position="349"/>
        <end position="367"/>
    </location>
</feature>
<dbReference type="CDD" id="cd02953">
    <property type="entry name" value="DsbDgamma"/>
    <property type="match status" value="1"/>
</dbReference>
<dbReference type="Pfam" id="PF02683">
    <property type="entry name" value="DsbD_TM"/>
    <property type="match status" value="1"/>
</dbReference>
<dbReference type="Gene3D" id="3.40.30.10">
    <property type="entry name" value="Glutaredoxin"/>
    <property type="match status" value="1"/>
</dbReference>
<keyword evidence="4 6" id="KW-1133">Transmembrane helix</keyword>
<evidence type="ECO:0000256" key="6">
    <source>
        <dbReference type="SAM" id="Phobius"/>
    </source>
</evidence>
<dbReference type="Proteomes" id="UP001369082">
    <property type="component" value="Unassembled WGS sequence"/>
</dbReference>
<keyword evidence="5 6" id="KW-0472">Membrane</keyword>
<feature type="domain" description="Thiol:disulfide interchange protein DsbD N-terminal" evidence="9">
    <location>
        <begin position="50"/>
        <end position="156"/>
    </location>
</feature>
<evidence type="ECO:0000313" key="11">
    <source>
        <dbReference type="Proteomes" id="UP001369082"/>
    </source>
</evidence>
<keyword evidence="7" id="KW-0732">Signal</keyword>
<feature type="transmembrane region" description="Helical" evidence="6">
    <location>
        <begin position="303"/>
        <end position="328"/>
    </location>
</feature>
<reference evidence="10 11" key="1">
    <citation type="submission" date="2024-02" db="EMBL/GenBank/DDBJ databases">
        <title>Bacteria isolated from the canopy kelp, Nereocystis luetkeana.</title>
        <authorList>
            <person name="Pfister C.A."/>
            <person name="Younker I.T."/>
            <person name="Light S.H."/>
        </authorList>
    </citation>
    <scope>NUCLEOTIDE SEQUENCE [LARGE SCALE GENOMIC DNA]</scope>
    <source>
        <strain evidence="10 11">TI.1.05</strain>
    </source>
</reference>
<dbReference type="Pfam" id="PF13899">
    <property type="entry name" value="Thioredoxin_7"/>
    <property type="match status" value="1"/>
</dbReference>
<gene>
    <name evidence="10" type="ORF">V6256_05945</name>
</gene>
<proteinExistence type="predicted"/>
<evidence type="ECO:0000313" key="10">
    <source>
        <dbReference type="EMBL" id="MEL0629144.1"/>
    </source>
</evidence>
<dbReference type="PANTHER" id="PTHR32234:SF3">
    <property type="entry name" value="SUPPRESSION OF COPPER SENSITIVITY PROTEIN"/>
    <property type="match status" value="1"/>
</dbReference>
<evidence type="ECO:0000256" key="5">
    <source>
        <dbReference type="ARBA" id="ARBA00023136"/>
    </source>
</evidence>
<accession>A0ABU9GPG8</accession>
<dbReference type="SUPFAM" id="SSF52833">
    <property type="entry name" value="Thioredoxin-like"/>
    <property type="match status" value="1"/>
</dbReference>
<keyword evidence="2 6" id="KW-0812">Transmembrane</keyword>
<dbReference type="InterPro" id="IPR035671">
    <property type="entry name" value="DsbD_gamma"/>
</dbReference>
<dbReference type="RefSeq" id="WP_341597155.1">
    <property type="nucleotide sequence ID" value="NZ_JBAKAZ010000015.1"/>
</dbReference>
<keyword evidence="3" id="KW-0201">Cytochrome c-type biogenesis</keyword>
<comment type="subcellular location">
    <subcellularLocation>
        <location evidence="1">Membrane</location>
        <topology evidence="1">Multi-pass membrane protein</topology>
    </subcellularLocation>
</comment>
<keyword evidence="11" id="KW-1185">Reference proteome</keyword>
<dbReference type="EMBL" id="JBAKAZ010000015">
    <property type="protein sequence ID" value="MEL0629144.1"/>
    <property type="molecule type" value="Genomic_DNA"/>
</dbReference>
<feature type="transmembrane region" description="Helical" evidence="6">
    <location>
        <begin position="504"/>
        <end position="521"/>
    </location>
</feature>
<feature type="transmembrane region" description="Helical" evidence="6">
    <location>
        <begin position="428"/>
        <end position="458"/>
    </location>
</feature>
<dbReference type="Pfam" id="PF11412">
    <property type="entry name" value="DsbD_N"/>
    <property type="match status" value="1"/>
</dbReference>
<comment type="caution">
    <text evidence="10">The sequence shown here is derived from an EMBL/GenBank/DDBJ whole genome shotgun (WGS) entry which is preliminary data.</text>
</comment>
<evidence type="ECO:0000256" key="1">
    <source>
        <dbReference type="ARBA" id="ARBA00004141"/>
    </source>
</evidence>
<dbReference type="InterPro" id="IPR003834">
    <property type="entry name" value="Cyt_c_assmbl_TM_dom"/>
</dbReference>
<evidence type="ECO:0000256" key="2">
    <source>
        <dbReference type="ARBA" id="ARBA00022692"/>
    </source>
</evidence>
<feature type="chain" id="PRO_5046041962" evidence="7">
    <location>
        <begin position="24"/>
        <end position="702"/>
    </location>
</feature>
<name>A0ABU9GPG8_9GAMM</name>
<feature type="transmembrane region" description="Helical" evidence="6">
    <location>
        <begin position="527"/>
        <end position="546"/>
    </location>
</feature>
<dbReference type="InterPro" id="IPR036249">
    <property type="entry name" value="Thioredoxin-like_sf"/>
</dbReference>
<organism evidence="10 11">
    <name type="scientific">Psychromonas aquatilis</name>
    <dbReference type="NCBI Taxonomy" id="2005072"/>
    <lineage>
        <taxon>Bacteria</taxon>
        <taxon>Pseudomonadati</taxon>
        <taxon>Pseudomonadota</taxon>
        <taxon>Gammaproteobacteria</taxon>
        <taxon>Alteromonadales</taxon>
        <taxon>Psychromonadaceae</taxon>
        <taxon>Psychromonas</taxon>
    </lineage>
</organism>
<feature type="domain" description="Cytochrome C biogenesis protein transmembrane" evidence="8">
    <location>
        <begin position="306"/>
        <end position="519"/>
    </location>
</feature>
<evidence type="ECO:0000259" key="9">
    <source>
        <dbReference type="Pfam" id="PF11412"/>
    </source>
</evidence>
<protein>
    <submittedName>
        <fullName evidence="10">Protein-disulfide reductase DsbD domain-containing protein</fullName>
    </submittedName>
</protein>